<dbReference type="InterPro" id="IPR016181">
    <property type="entry name" value="Acyl_CoA_acyltransferase"/>
</dbReference>
<reference evidence="2 3" key="1">
    <citation type="journal article" date="2013" name="Nat. Commun.">
        <title>The evolution and pathogenic mechanisms of the rice sheath blight pathogen.</title>
        <authorList>
            <person name="Zheng A."/>
            <person name="Lin R."/>
            <person name="Xu L."/>
            <person name="Qin P."/>
            <person name="Tang C."/>
            <person name="Ai P."/>
            <person name="Zhang D."/>
            <person name="Liu Y."/>
            <person name="Sun Z."/>
            <person name="Feng H."/>
            <person name="Wang Y."/>
            <person name="Chen Y."/>
            <person name="Liang X."/>
            <person name="Fu R."/>
            <person name="Li Q."/>
            <person name="Zhang J."/>
            <person name="Yu X."/>
            <person name="Xie Z."/>
            <person name="Ding L."/>
            <person name="Guan P."/>
            <person name="Tang J."/>
            <person name="Liang Y."/>
            <person name="Wang S."/>
            <person name="Deng Q."/>
            <person name="Li S."/>
            <person name="Zhu J."/>
            <person name="Wang L."/>
            <person name="Liu H."/>
            <person name="Li P."/>
        </authorList>
    </citation>
    <scope>NUCLEOTIDE SEQUENCE [LARGE SCALE GENOMIC DNA]</scope>
    <source>
        <strain evidence="3">AG-1 IA</strain>
    </source>
</reference>
<proteinExistence type="predicted"/>
<protein>
    <submittedName>
        <fullName evidence="2">Ornithine decarboxylase antizyme domain-containing protein</fullName>
    </submittedName>
</protein>
<dbReference type="SUPFAM" id="SSF55729">
    <property type="entry name" value="Acyl-CoA N-acyltransferases (Nat)"/>
    <property type="match status" value="1"/>
</dbReference>
<accession>L8WN76</accession>
<dbReference type="OrthoDB" id="5959761at2759"/>
<dbReference type="AlphaFoldDB" id="L8WN76"/>
<evidence type="ECO:0000313" key="2">
    <source>
        <dbReference type="EMBL" id="ELU38218.1"/>
    </source>
</evidence>
<gene>
    <name evidence="2" type="ORF">AG1IA_07746</name>
</gene>
<dbReference type="HOGENOM" id="CLU_081620_0_0_1"/>
<name>L8WN76_THACA</name>
<dbReference type="STRING" id="983506.L8WN76"/>
<dbReference type="Gene3D" id="3.40.630.60">
    <property type="match status" value="1"/>
</dbReference>
<evidence type="ECO:0000256" key="1">
    <source>
        <dbReference type="SAM" id="MobiDB-lite"/>
    </source>
</evidence>
<keyword evidence="3" id="KW-1185">Reference proteome</keyword>
<dbReference type="EMBL" id="AFRT01002227">
    <property type="protein sequence ID" value="ELU38218.1"/>
    <property type="molecule type" value="Genomic_DNA"/>
</dbReference>
<organism evidence="2 3">
    <name type="scientific">Thanatephorus cucumeris (strain AG1-IA)</name>
    <name type="common">Rice sheath blight fungus</name>
    <name type="synonym">Rhizoctonia solani</name>
    <dbReference type="NCBI Taxonomy" id="983506"/>
    <lineage>
        <taxon>Eukaryota</taxon>
        <taxon>Fungi</taxon>
        <taxon>Dikarya</taxon>
        <taxon>Basidiomycota</taxon>
        <taxon>Agaricomycotina</taxon>
        <taxon>Agaricomycetes</taxon>
        <taxon>Cantharellales</taxon>
        <taxon>Ceratobasidiaceae</taxon>
        <taxon>Rhizoctonia</taxon>
        <taxon>Rhizoctonia solani AG-1</taxon>
    </lineage>
</organism>
<dbReference type="Proteomes" id="UP000011668">
    <property type="component" value="Unassembled WGS sequence"/>
</dbReference>
<feature type="compositionally biased region" description="Polar residues" evidence="1">
    <location>
        <begin position="116"/>
        <end position="139"/>
    </location>
</feature>
<sequence length="301" mass="31990">MVTALDNVTNSQLVTWHVKINELHALGPSRPVRHTTRFFSATLQANHSLLSHCKFREPSCNADRRSVGMMGSDVAPSVLAVCRIEGAQSDLHYYNTTFSGGAGSGGSLGCVTGNPTSRATGIATPQRSPIPASPSSTSFPRPIPNSHSHHASKYPLTPDSSPDLSHNIPSPHGHHSKFTGQLQTPPQTPEDGPSSNDPNTLTALEVLATLFPNSEAARAALPYARALRITSRQGATPDASTWDGVVLSLPGQERTLYVIGRGAEALMLRESVTALLDLADEYLQCTAFVIALEKNTPGLGE</sequence>
<comment type="caution">
    <text evidence="2">The sequence shown here is derived from an EMBL/GenBank/DDBJ whole genome shotgun (WGS) entry which is preliminary data.</text>
</comment>
<evidence type="ECO:0000313" key="3">
    <source>
        <dbReference type="Proteomes" id="UP000011668"/>
    </source>
</evidence>
<feature type="compositionally biased region" description="Polar residues" evidence="1">
    <location>
        <begin position="158"/>
        <end position="168"/>
    </location>
</feature>
<feature type="region of interest" description="Disordered" evidence="1">
    <location>
        <begin position="116"/>
        <end position="200"/>
    </location>
</feature>
<dbReference type="InterPro" id="IPR038581">
    <property type="entry name" value="ODC_AZ_sf"/>
</dbReference>